<dbReference type="PANTHER" id="PTHR46322">
    <property type="entry name" value="PUROMYCIN-SENSITIVE AMINOPEPTIDASE"/>
    <property type="match status" value="1"/>
</dbReference>
<keyword evidence="9" id="KW-1185">Reference proteome</keyword>
<dbReference type="Gene3D" id="3.30.2010.30">
    <property type="match status" value="1"/>
</dbReference>
<dbReference type="InterPro" id="IPR037144">
    <property type="entry name" value="Peptidase_M1_pepN_C_sf"/>
</dbReference>
<sequence>MLLRALTIAGLATLCLPSFLAPSLQGHNLTSAEALEFTFDHLKHFQNVSAPLLFAWLAPSPLQSWRKADRLWRTPVKNPSPTSSWLQHLPHLITADAASAAHASEARPSTQERTAVKEAPREVTYRRNRKPLAYTVDCTDLKIELDEEATKVVAKIVTSIMSVYRSEEVYETDLVLDGEELQLVSIQLDETQLTEDPLTGYTILPDGRLKVPYTLLSPMKEKIFFLKIVVIINPKENLSFKGLFMFDGNFVAHCEPEGFRRITYCLDRPDSLTQYEVRIEADMEKYPLLLSNGNQVAHGLVENLPGRHYATFLDPYQQPSHLFSLIGGRFTSLMTLFWTFVRLFASGVKKAAVSFLAHPEPIYKEVSPIALERFCGTAAGGYRSVVVTILASPPGRDFLLMASDVLKAAMHWDEENAGREYTLEGLHLVGFHGFNIGMTKNKGMFIFDCDSLLADPLESIDMEYASVVQTVSHAYFHSWTNNLMTIKDWSELSHREGLATFREKLFTATLVPPVVTRMQDLRNLLNFQYPEDAGPLAHPIRPESYEVVDNLYTPTVFLKGAEVMRMYHTILGDAGFRKGMLLYQQTYNGKATTSDDFREAMSRANKRQLDQFGLWYSQAGTPEVIVEATSFDPVRHTYSVTVRQRTPPSPGQPVKEWLMIPMNFGLIGKKSKKDILDPPTQLVLLTGEWRTLRYTGITEDCEPSFFRDFSAPVRLIYERTHQQLAFMMAYDSDPINKWRAAQELAMSIILARAAEAVQNPDVKFQQLPSIFVDLMKAMLLNKQTLGAVKAMTLRMPEMLELQDHMRPADPTALHRARRSVIVDLTSALKREMLELYNELTSQEENSALEEVSRRPLRNELLMYLTSHRDREAATRAFEHFASSRCPSDTFYAVYALASMIYPEGHIALNKLYEEAEGNAELINHWFRLQALADMPDQLERVERLLEHPDFSYTNPARLGALFLTLTSWNSMQFHRKDGRGYELLADVVIQVDKHIPKMASRLLIPLTNWTNFVESRQELMKKQLRRILNQPSLSINTKDWASKALAAN</sequence>
<evidence type="ECO:0000259" key="5">
    <source>
        <dbReference type="Pfam" id="PF11940"/>
    </source>
</evidence>
<dbReference type="PANTHER" id="PTHR46322:SF1">
    <property type="entry name" value="PUROMYCIN-SENSITIVE AMINOPEPTIDASE"/>
    <property type="match status" value="1"/>
</dbReference>
<feature type="chain" id="PRO_5008913995" description="Aminopeptidase N" evidence="3">
    <location>
        <begin position="27"/>
        <end position="1048"/>
    </location>
</feature>
<gene>
    <name evidence="8" type="ORF">cyc_04215</name>
</gene>
<dbReference type="InterPro" id="IPR027268">
    <property type="entry name" value="Peptidase_M4/M1_CTD_sf"/>
</dbReference>
<dbReference type="InterPro" id="IPR045357">
    <property type="entry name" value="Aminopeptidase_N-like_N"/>
</dbReference>
<dbReference type="InParanoid" id="A0A1D3CY72"/>
<accession>A0A1D3CY72</accession>
<dbReference type="EMBL" id="JROU02001522">
    <property type="protein sequence ID" value="OEH76145.1"/>
    <property type="molecule type" value="Genomic_DNA"/>
</dbReference>
<feature type="domain" description="Peptidase M1 alanyl aminopeptidase C-terminal" evidence="6">
    <location>
        <begin position="722"/>
        <end position="1046"/>
    </location>
</feature>
<comment type="caution">
    <text evidence="8">The sequence shown here is derived from an EMBL/GenBank/DDBJ whole genome shotgun (WGS) entry which is preliminary data.</text>
</comment>
<evidence type="ECO:0000313" key="8">
    <source>
        <dbReference type="EMBL" id="OEH76145.1"/>
    </source>
</evidence>
<feature type="domain" description="Aminopeptidase N-like N-terminal" evidence="7">
    <location>
        <begin position="250"/>
        <end position="322"/>
    </location>
</feature>
<dbReference type="Gene3D" id="2.60.40.1730">
    <property type="entry name" value="tricorn interacting facor f3 domain"/>
    <property type="match status" value="1"/>
</dbReference>
<dbReference type="InterPro" id="IPR035414">
    <property type="entry name" value="Peptidase_M1_pepN_Ig-like"/>
</dbReference>
<dbReference type="GO" id="GO:0008270">
    <property type="term" value="F:zinc ion binding"/>
    <property type="evidence" value="ECO:0007669"/>
    <property type="project" value="InterPro"/>
</dbReference>
<feature type="signal peptide" evidence="3">
    <location>
        <begin position="1"/>
        <end position="26"/>
    </location>
</feature>
<protein>
    <recommendedName>
        <fullName evidence="10">Aminopeptidase N</fullName>
    </recommendedName>
</protein>
<dbReference type="GO" id="GO:0008237">
    <property type="term" value="F:metallopeptidase activity"/>
    <property type="evidence" value="ECO:0007669"/>
    <property type="project" value="InterPro"/>
</dbReference>
<dbReference type="SUPFAM" id="SSF55486">
    <property type="entry name" value="Metalloproteases ('zincins'), catalytic domain"/>
    <property type="match status" value="1"/>
</dbReference>
<dbReference type="InterPro" id="IPR014782">
    <property type="entry name" value="Peptidase_M1_dom"/>
</dbReference>
<evidence type="ECO:0000259" key="7">
    <source>
        <dbReference type="Pfam" id="PF17900"/>
    </source>
</evidence>
<evidence type="ECO:0000256" key="2">
    <source>
        <dbReference type="SAM" id="MobiDB-lite"/>
    </source>
</evidence>
<dbReference type="InterPro" id="IPR012779">
    <property type="entry name" value="Peptidase_M1_pepN"/>
</dbReference>
<dbReference type="Pfam" id="PF17432">
    <property type="entry name" value="DUF3458_C"/>
    <property type="match status" value="1"/>
</dbReference>
<organism evidence="8 9">
    <name type="scientific">Cyclospora cayetanensis</name>
    <dbReference type="NCBI Taxonomy" id="88456"/>
    <lineage>
        <taxon>Eukaryota</taxon>
        <taxon>Sar</taxon>
        <taxon>Alveolata</taxon>
        <taxon>Apicomplexa</taxon>
        <taxon>Conoidasida</taxon>
        <taxon>Coccidia</taxon>
        <taxon>Eucoccidiorida</taxon>
        <taxon>Eimeriorina</taxon>
        <taxon>Eimeriidae</taxon>
        <taxon>Cyclospora</taxon>
    </lineage>
</organism>
<dbReference type="InterPro" id="IPR042097">
    <property type="entry name" value="Aminopeptidase_N-like_N_sf"/>
</dbReference>
<dbReference type="Pfam" id="PF11940">
    <property type="entry name" value="DUF3458"/>
    <property type="match status" value="1"/>
</dbReference>
<keyword evidence="1" id="KW-0645">Protease</keyword>
<keyword evidence="3" id="KW-0732">Signal</keyword>
<name>A0A1D3CY72_9EIME</name>
<dbReference type="Proteomes" id="UP000095192">
    <property type="component" value="Unassembled WGS sequence"/>
</dbReference>
<evidence type="ECO:0000259" key="6">
    <source>
        <dbReference type="Pfam" id="PF17432"/>
    </source>
</evidence>
<keyword evidence="1" id="KW-0031">Aminopeptidase</keyword>
<feature type="domain" description="Peptidase M1 membrane alanine aminopeptidase" evidence="4">
    <location>
        <begin position="403"/>
        <end position="612"/>
    </location>
</feature>
<feature type="region of interest" description="Disordered" evidence="2">
    <location>
        <begin position="100"/>
        <end position="122"/>
    </location>
</feature>
<dbReference type="InterPro" id="IPR038438">
    <property type="entry name" value="PepN_Ig-like_sf"/>
</dbReference>
<dbReference type="Gene3D" id="2.60.40.1840">
    <property type="match status" value="1"/>
</dbReference>
<evidence type="ECO:0008006" key="10">
    <source>
        <dbReference type="Google" id="ProtNLM"/>
    </source>
</evidence>
<dbReference type="VEuPathDB" id="ToxoDB:LOC34620777"/>
<evidence type="ECO:0000313" key="9">
    <source>
        <dbReference type="Proteomes" id="UP000095192"/>
    </source>
</evidence>
<dbReference type="InterPro" id="IPR024601">
    <property type="entry name" value="Peptidase_M1_pepN_C"/>
</dbReference>
<dbReference type="VEuPathDB" id="ToxoDB:cyc_04215"/>
<dbReference type="Gene3D" id="1.10.390.10">
    <property type="entry name" value="Neutral Protease Domain 2"/>
    <property type="match status" value="1"/>
</dbReference>
<proteinExistence type="predicted"/>
<feature type="domain" description="Peptidase M1 alanyl aminopeptidase Ig-like fold" evidence="5">
    <location>
        <begin position="620"/>
        <end position="717"/>
    </location>
</feature>
<dbReference type="SUPFAM" id="SSF63737">
    <property type="entry name" value="Leukotriene A4 hydrolase N-terminal domain"/>
    <property type="match status" value="1"/>
</dbReference>
<keyword evidence="1" id="KW-0378">Hydrolase</keyword>
<evidence type="ECO:0000256" key="3">
    <source>
        <dbReference type="SAM" id="SignalP"/>
    </source>
</evidence>
<reference evidence="8 9" key="1">
    <citation type="journal article" date="2016" name="BMC Genomics">
        <title>Comparative genomics reveals Cyclospora cayetanensis possesses coccidia-like metabolism and invasion components but unique surface antigens.</title>
        <authorList>
            <person name="Liu S."/>
            <person name="Wang L."/>
            <person name="Zheng H."/>
            <person name="Xu Z."/>
            <person name="Roellig D.M."/>
            <person name="Li N."/>
            <person name="Frace M.A."/>
            <person name="Tang K."/>
            <person name="Arrowood M.J."/>
            <person name="Moss D.M."/>
            <person name="Zhang L."/>
            <person name="Feng Y."/>
            <person name="Xiao L."/>
        </authorList>
    </citation>
    <scope>NUCLEOTIDE SEQUENCE [LARGE SCALE GENOMIC DNA]</scope>
    <source>
        <strain evidence="8 9">CHN_HEN01</strain>
    </source>
</reference>
<dbReference type="Pfam" id="PF01433">
    <property type="entry name" value="Peptidase_M1"/>
    <property type="match status" value="1"/>
</dbReference>
<evidence type="ECO:0000259" key="4">
    <source>
        <dbReference type="Pfam" id="PF01433"/>
    </source>
</evidence>
<dbReference type="Gene3D" id="1.25.50.10">
    <property type="entry name" value="Peptidase M1, alanyl aminopeptidase, C-terminal domain"/>
    <property type="match status" value="1"/>
</dbReference>
<dbReference type="Pfam" id="PF17900">
    <property type="entry name" value="Peptidase_M1_N"/>
    <property type="match status" value="1"/>
</dbReference>
<evidence type="ECO:0000256" key="1">
    <source>
        <dbReference type="ARBA" id="ARBA00022438"/>
    </source>
</evidence>
<dbReference type="AlphaFoldDB" id="A0A1D3CY72"/>
<dbReference type="GO" id="GO:0004177">
    <property type="term" value="F:aminopeptidase activity"/>
    <property type="evidence" value="ECO:0007669"/>
    <property type="project" value="UniProtKB-KW"/>
</dbReference>